<dbReference type="AlphaFoldDB" id="A0A5C3N2S0"/>
<evidence type="ECO:0000313" key="2">
    <source>
        <dbReference type="Proteomes" id="UP000305948"/>
    </source>
</evidence>
<dbReference type="STRING" id="5364.A0A5C3N2S0"/>
<reference evidence="1 2" key="1">
    <citation type="journal article" date="2019" name="Nat. Ecol. Evol.">
        <title>Megaphylogeny resolves global patterns of mushroom evolution.</title>
        <authorList>
            <person name="Varga T."/>
            <person name="Krizsan K."/>
            <person name="Foldi C."/>
            <person name="Dima B."/>
            <person name="Sanchez-Garcia M."/>
            <person name="Sanchez-Ramirez S."/>
            <person name="Szollosi G.J."/>
            <person name="Szarkandi J.G."/>
            <person name="Papp V."/>
            <person name="Albert L."/>
            <person name="Andreopoulos W."/>
            <person name="Angelini C."/>
            <person name="Antonin V."/>
            <person name="Barry K.W."/>
            <person name="Bougher N.L."/>
            <person name="Buchanan P."/>
            <person name="Buyck B."/>
            <person name="Bense V."/>
            <person name="Catcheside P."/>
            <person name="Chovatia M."/>
            <person name="Cooper J."/>
            <person name="Damon W."/>
            <person name="Desjardin D."/>
            <person name="Finy P."/>
            <person name="Geml J."/>
            <person name="Haridas S."/>
            <person name="Hughes K."/>
            <person name="Justo A."/>
            <person name="Karasinski D."/>
            <person name="Kautmanova I."/>
            <person name="Kiss B."/>
            <person name="Kocsube S."/>
            <person name="Kotiranta H."/>
            <person name="LaButti K.M."/>
            <person name="Lechner B.E."/>
            <person name="Liimatainen K."/>
            <person name="Lipzen A."/>
            <person name="Lukacs Z."/>
            <person name="Mihaltcheva S."/>
            <person name="Morgado L.N."/>
            <person name="Niskanen T."/>
            <person name="Noordeloos M.E."/>
            <person name="Ohm R.A."/>
            <person name="Ortiz-Santana B."/>
            <person name="Ovrebo C."/>
            <person name="Racz N."/>
            <person name="Riley R."/>
            <person name="Savchenko A."/>
            <person name="Shiryaev A."/>
            <person name="Soop K."/>
            <person name="Spirin V."/>
            <person name="Szebenyi C."/>
            <person name="Tomsovsky M."/>
            <person name="Tulloss R.E."/>
            <person name="Uehling J."/>
            <person name="Grigoriev I.V."/>
            <person name="Vagvolgyi C."/>
            <person name="Papp T."/>
            <person name="Martin F.M."/>
            <person name="Miettinen O."/>
            <person name="Hibbett D.S."/>
            <person name="Nagy L.G."/>
        </authorList>
    </citation>
    <scope>NUCLEOTIDE SEQUENCE [LARGE SCALE GENOMIC DNA]</scope>
    <source>
        <strain evidence="1 2">OMC1185</strain>
    </source>
</reference>
<sequence>MGLVEIQSKLYANALLASLNARSYIWKRGKVAHDASSHSGQAVHGWRTAAHQITVLRETVQVVDEVVSLLHFCFVD</sequence>
<evidence type="ECO:0000313" key="1">
    <source>
        <dbReference type="EMBL" id="TFK50398.1"/>
    </source>
</evidence>
<dbReference type="Proteomes" id="UP000305948">
    <property type="component" value="Unassembled WGS sequence"/>
</dbReference>
<proteinExistence type="predicted"/>
<keyword evidence="2" id="KW-1185">Reference proteome</keyword>
<organism evidence="1 2">
    <name type="scientific">Heliocybe sulcata</name>
    <dbReference type="NCBI Taxonomy" id="5364"/>
    <lineage>
        <taxon>Eukaryota</taxon>
        <taxon>Fungi</taxon>
        <taxon>Dikarya</taxon>
        <taxon>Basidiomycota</taxon>
        <taxon>Agaricomycotina</taxon>
        <taxon>Agaricomycetes</taxon>
        <taxon>Gloeophyllales</taxon>
        <taxon>Gloeophyllaceae</taxon>
        <taxon>Heliocybe</taxon>
    </lineage>
</organism>
<accession>A0A5C3N2S0</accession>
<name>A0A5C3N2S0_9AGAM</name>
<dbReference type="EMBL" id="ML213513">
    <property type="protein sequence ID" value="TFK50398.1"/>
    <property type="molecule type" value="Genomic_DNA"/>
</dbReference>
<gene>
    <name evidence="1" type="ORF">OE88DRAFT_1660760</name>
</gene>
<protein>
    <submittedName>
        <fullName evidence="1">Uncharacterized protein</fullName>
    </submittedName>
</protein>